<name>A0A9Q3ETL2_9BASI</name>
<feature type="compositionally biased region" description="Polar residues" evidence="1">
    <location>
        <begin position="19"/>
        <end position="36"/>
    </location>
</feature>
<evidence type="ECO:0000256" key="1">
    <source>
        <dbReference type="SAM" id="MobiDB-lite"/>
    </source>
</evidence>
<comment type="caution">
    <text evidence="2">The sequence shown here is derived from an EMBL/GenBank/DDBJ whole genome shotgun (WGS) entry which is preliminary data.</text>
</comment>
<dbReference type="Proteomes" id="UP000765509">
    <property type="component" value="Unassembled WGS sequence"/>
</dbReference>
<feature type="compositionally biased region" description="Polar residues" evidence="1">
    <location>
        <begin position="1"/>
        <end position="10"/>
    </location>
</feature>
<dbReference type="EMBL" id="AVOT02031271">
    <property type="protein sequence ID" value="MBW0524773.1"/>
    <property type="molecule type" value="Genomic_DNA"/>
</dbReference>
<evidence type="ECO:0000313" key="2">
    <source>
        <dbReference type="EMBL" id="MBW0524773.1"/>
    </source>
</evidence>
<proteinExistence type="predicted"/>
<keyword evidence="3" id="KW-1185">Reference proteome</keyword>
<dbReference type="AlphaFoldDB" id="A0A9Q3ETL2"/>
<reference evidence="2" key="1">
    <citation type="submission" date="2021-03" db="EMBL/GenBank/DDBJ databases">
        <title>Draft genome sequence of rust myrtle Austropuccinia psidii MF-1, a brazilian biotype.</title>
        <authorList>
            <person name="Quecine M.C."/>
            <person name="Pachon D.M.R."/>
            <person name="Bonatelli M.L."/>
            <person name="Correr F.H."/>
            <person name="Franceschini L.M."/>
            <person name="Leite T.F."/>
            <person name="Margarido G.R.A."/>
            <person name="Almeida C.A."/>
            <person name="Ferrarezi J.A."/>
            <person name="Labate C.A."/>
        </authorList>
    </citation>
    <scope>NUCLEOTIDE SEQUENCE</scope>
    <source>
        <strain evidence="2">MF-1</strain>
    </source>
</reference>
<accession>A0A9Q3ETL2</accession>
<feature type="region of interest" description="Disordered" evidence="1">
    <location>
        <begin position="1"/>
        <end position="41"/>
    </location>
</feature>
<protein>
    <submittedName>
        <fullName evidence="2">Uncharacterized protein</fullName>
    </submittedName>
</protein>
<organism evidence="2 3">
    <name type="scientific">Austropuccinia psidii MF-1</name>
    <dbReference type="NCBI Taxonomy" id="1389203"/>
    <lineage>
        <taxon>Eukaryota</taxon>
        <taxon>Fungi</taxon>
        <taxon>Dikarya</taxon>
        <taxon>Basidiomycota</taxon>
        <taxon>Pucciniomycotina</taxon>
        <taxon>Pucciniomycetes</taxon>
        <taxon>Pucciniales</taxon>
        <taxon>Sphaerophragmiaceae</taxon>
        <taxon>Austropuccinia</taxon>
    </lineage>
</organism>
<evidence type="ECO:0000313" key="3">
    <source>
        <dbReference type="Proteomes" id="UP000765509"/>
    </source>
</evidence>
<sequence length="102" mass="11628">MVKSPQNSRRPANPPPTSSPLSQYPSRPPRTNTTKRVVNDRIPTEDFTIPVYVAQEVPYSICSQSHTFRIESDGTLKIVKDRRPYYAIKGDIEIVELPDDAW</sequence>
<gene>
    <name evidence="2" type="ORF">O181_064488</name>
</gene>